<dbReference type="Proteomes" id="UP000078492">
    <property type="component" value="Unassembled WGS sequence"/>
</dbReference>
<accession>A0A151JP81</accession>
<protein>
    <submittedName>
        <fullName evidence="1">Uncharacterized protein</fullName>
    </submittedName>
</protein>
<proteinExistence type="predicted"/>
<dbReference type="AlphaFoldDB" id="A0A151JP81"/>
<keyword evidence="2" id="KW-1185">Reference proteome</keyword>
<dbReference type="EMBL" id="KQ978756">
    <property type="protein sequence ID" value="KYN28591.1"/>
    <property type="molecule type" value="Genomic_DNA"/>
</dbReference>
<evidence type="ECO:0000313" key="2">
    <source>
        <dbReference type="Proteomes" id="UP000078492"/>
    </source>
</evidence>
<gene>
    <name evidence="1" type="ORF">ALC57_01983</name>
</gene>
<sequence length="157" mass="17688">YPWNYIGAQKTATSKPAAENARRDRVHSVTETPVGAVALVLVDRRPKTLSKTKYTLPQRSPYASRLRSRTLDSGKILSTTFLCSRPEDSELEDSGIGVGSIQKRKETTRRKKRGFYNNCCSRSYCSGIVRRFPLVNNTSGRQRNSAEFVCIRRSPAE</sequence>
<organism evidence="1 2">
    <name type="scientific">Trachymyrmex cornetzi</name>
    <dbReference type="NCBI Taxonomy" id="471704"/>
    <lineage>
        <taxon>Eukaryota</taxon>
        <taxon>Metazoa</taxon>
        <taxon>Ecdysozoa</taxon>
        <taxon>Arthropoda</taxon>
        <taxon>Hexapoda</taxon>
        <taxon>Insecta</taxon>
        <taxon>Pterygota</taxon>
        <taxon>Neoptera</taxon>
        <taxon>Endopterygota</taxon>
        <taxon>Hymenoptera</taxon>
        <taxon>Apocrita</taxon>
        <taxon>Aculeata</taxon>
        <taxon>Formicoidea</taxon>
        <taxon>Formicidae</taxon>
        <taxon>Myrmicinae</taxon>
        <taxon>Trachymyrmex</taxon>
    </lineage>
</organism>
<feature type="non-terminal residue" evidence="1">
    <location>
        <position position="1"/>
    </location>
</feature>
<name>A0A151JP81_9HYME</name>
<evidence type="ECO:0000313" key="1">
    <source>
        <dbReference type="EMBL" id="KYN28591.1"/>
    </source>
</evidence>
<reference evidence="1 2" key="1">
    <citation type="submission" date="2015-09" db="EMBL/GenBank/DDBJ databases">
        <title>Trachymyrmex cornetzi WGS genome.</title>
        <authorList>
            <person name="Nygaard S."/>
            <person name="Hu H."/>
            <person name="Boomsma J."/>
            <person name="Zhang G."/>
        </authorList>
    </citation>
    <scope>NUCLEOTIDE SEQUENCE [LARGE SCALE GENOMIC DNA]</scope>
    <source>
        <strain evidence="1">Tcor2-1</strain>
        <tissue evidence="1">Whole body</tissue>
    </source>
</reference>